<keyword evidence="4 6" id="KW-1133">Transmembrane helix</keyword>
<dbReference type="GO" id="GO:0005886">
    <property type="term" value="C:plasma membrane"/>
    <property type="evidence" value="ECO:0007669"/>
    <property type="project" value="TreeGrafter"/>
</dbReference>
<dbReference type="Proteomes" id="UP000078343">
    <property type="component" value="Unassembled WGS sequence"/>
</dbReference>
<sequence>MATELQHTPTSTERDMIEEKPGLTHTMSSGAISISPELFEKLYLTPKVPHAGDNIKKFANPTPLGFVGFVISTMTFAMVMMGWGGASGLSPVVGIFFFVGPVLLVLTVIFEWIMGNFFSMMVCGLFAVFWLSFGMLQLPTLGLATPYSPSGTNAVVGSASKEYNAVIALYLIVWGFALFTFFIFTLKTNVVFALIFLFVTIAAWVLSGAYWKVSTGDYVTAGHLQKVSSFFPFFPKITVPLFAENASVSAAAIRNLSAFWGCHGTLTCRESKQAGGALLFVVGCLGWYMTFVMMAAEMRLAIKLPVGDLSHFWPRTDVEMGRAEKQA</sequence>
<dbReference type="AlphaFoldDB" id="A0A178ZGR1"/>
<name>A0A178ZGR1_9EURO</name>
<feature type="transmembrane region" description="Helical" evidence="6">
    <location>
        <begin position="117"/>
        <end position="143"/>
    </location>
</feature>
<dbReference type="InterPro" id="IPR051633">
    <property type="entry name" value="AceTr"/>
</dbReference>
<dbReference type="RefSeq" id="XP_018692199.1">
    <property type="nucleotide sequence ID" value="XM_018837639.1"/>
</dbReference>
<evidence type="ECO:0000256" key="6">
    <source>
        <dbReference type="SAM" id="Phobius"/>
    </source>
</evidence>
<evidence type="ECO:0000313" key="7">
    <source>
        <dbReference type="EMBL" id="OAP58832.1"/>
    </source>
</evidence>
<proteinExistence type="inferred from homology"/>
<reference evidence="7 8" key="1">
    <citation type="submission" date="2016-04" db="EMBL/GenBank/DDBJ databases">
        <title>Draft genome of Fonsecaea erecta CBS 125763.</title>
        <authorList>
            <person name="Weiss V.A."/>
            <person name="Vicente V.A."/>
            <person name="Raittz R.T."/>
            <person name="Moreno L.F."/>
            <person name="De Souza E.M."/>
            <person name="Pedrosa F.O."/>
            <person name="Steffens M.B."/>
            <person name="Faoro H."/>
            <person name="Tadra-Sfeir M.Z."/>
            <person name="Najafzadeh M.J."/>
            <person name="Felipe M.S."/>
            <person name="Teixeira M."/>
            <person name="Sun J."/>
            <person name="Xi L."/>
            <person name="Gomes R."/>
            <person name="De Azevedo C.M."/>
            <person name="Salgado C.G."/>
            <person name="Da Silva M.B."/>
            <person name="Nascimento M.F."/>
            <person name="Queiroz-Telles F."/>
            <person name="Attili D.S."/>
            <person name="Gorbushina A."/>
        </authorList>
    </citation>
    <scope>NUCLEOTIDE SEQUENCE [LARGE SCALE GENOMIC DNA]</scope>
    <source>
        <strain evidence="7 8">CBS 125763</strain>
    </source>
</reference>
<comment type="similarity">
    <text evidence="2">Belongs to the acetate uptake transporter (AceTr) (TC 2.A.96) family.</text>
</comment>
<dbReference type="OrthoDB" id="3648309at2759"/>
<dbReference type="GeneID" id="30010297"/>
<dbReference type="EMBL" id="LVYI01000005">
    <property type="protein sequence ID" value="OAP58832.1"/>
    <property type="molecule type" value="Genomic_DNA"/>
</dbReference>
<evidence type="ECO:0000313" key="8">
    <source>
        <dbReference type="Proteomes" id="UP000078343"/>
    </source>
</evidence>
<protein>
    <submittedName>
        <fullName evidence="7">Uncharacterized protein</fullName>
    </submittedName>
</protein>
<evidence type="ECO:0000256" key="4">
    <source>
        <dbReference type="ARBA" id="ARBA00022989"/>
    </source>
</evidence>
<keyword evidence="3 6" id="KW-0812">Transmembrane</keyword>
<evidence type="ECO:0000256" key="2">
    <source>
        <dbReference type="ARBA" id="ARBA00005587"/>
    </source>
</evidence>
<comment type="subcellular location">
    <subcellularLocation>
        <location evidence="1">Membrane</location>
        <topology evidence="1">Multi-pass membrane protein</topology>
    </subcellularLocation>
</comment>
<feature type="transmembrane region" description="Helical" evidence="6">
    <location>
        <begin position="64"/>
        <end position="83"/>
    </location>
</feature>
<keyword evidence="5 6" id="KW-0472">Membrane</keyword>
<dbReference type="GO" id="GO:0015123">
    <property type="term" value="F:acetate transmembrane transporter activity"/>
    <property type="evidence" value="ECO:0007669"/>
    <property type="project" value="TreeGrafter"/>
</dbReference>
<evidence type="ECO:0000256" key="1">
    <source>
        <dbReference type="ARBA" id="ARBA00004141"/>
    </source>
</evidence>
<gene>
    <name evidence="7" type="ORF">AYL99_06129</name>
</gene>
<feature type="transmembrane region" description="Helical" evidence="6">
    <location>
        <begin position="89"/>
        <end position="110"/>
    </location>
</feature>
<evidence type="ECO:0000256" key="5">
    <source>
        <dbReference type="ARBA" id="ARBA00023136"/>
    </source>
</evidence>
<keyword evidence="8" id="KW-1185">Reference proteome</keyword>
<organism evidence="7 8">
    <name type="scientific">Fonsecaea erecta</name>
    <dbReference type="NCBI Taxonomy" id="1367422"/>
    <lineage>
        <taxon>Eukaryota</taxon>
        <taxon>Fungi</taxon>
        <taxon>Dikarya</taxon>
        <taxon>Ascomycota</taxon>
        <taxon>Pezizomycotina</taxon>
        <taxon>Eurotiomycetes</taxon>
        <taxon>Chaetothyriomycetidae</taxon>
        <taxon>Chaetothyriales</taxon>
        <taxon>Herpotrichiellaceae</taxon>
        <taxon>Fonsecaea</taxon>
    </lineage>
</organism>
<feature type="transmembrane region" description="Helical" evidence="6">
    <location>
        <begin position="191"/>
        <end position="211"/>
    </location>
</feature>
<dbReference type="STRING" id="1367422.A0A178ZGR1"/>
<accession>A0A178ZGR1</accession>
<dbReference type="Pfam" id="PF01184">
    <property type="entry name" value="Gpr1_Fun34_YaaH"/>
    <property type="match status" value="1"/>
</dbReference>
<dbReference type="PANTHER" id="PTHR31123">
    <property type="entry name" value="ACCUMULATION OF DYADS PROTEIN 2-RELATED"/>
    <property type="match status" value="1"/>
</dbReference>
<dbReference type="InterPro" id="IPR000791">
    <property type="entry name" value="Gpr1/Fun34/SatP-like"/>
</dbReference>
<dbReference type="PANTHER" id="PTHR31123:SF4">
    <property type="entry name" value="PROTEIN ALCS"/>
    <property type="match status" value="1"/>
</dbReference>
<feature type="transmembrane region" description="Helical" evidence="6">
    <location>
        <begin position="163"/>
        <end position="184"/>
    </location>
</feature>
<evidence type="ECO:0000256" key="3">
    <source>
        <dbReference type="ARBA" id="ARBA00022692"/>
    </source>
</evidence>
<comment type="caution">
    <text evidence="7">The sequence shown here is derived from an EMBL/GenBank/DDBJ whole genome shotgun (WGS) entry which is preliminary data.</text>
</comment>
<feature type="transmembrane region" description="Helical" evidence="6">
    <location>
        <begin position="274"/>
        <end position="296"/>
    </location>
</feature>